<protein>
    <submittedName>
        <fullName evidence="2">Cohesin domain-containing protein</fullName>
    </submittedName>
</protein>
<dbReference type="Gene3D" id="2.60.40.680">
    <property type="match status" value="1"/>
</dbReference>
<evidence type="ECO:0000313" key="2">
    <source>
        <dbReference type="EMBL" id="MBW7461873.1"/>
    </source>
</evidence>
<dbReference type="InterPro" id="IPR008965">
    <property type="entry name" value="CBM2/CBM3_carb-bd_dom_sf"/>
</dbReference>
<comment type="caution">
    <text evidence="2">The sequence shown here is derived from an EMBL/GenBank/DDBJ whole genome shotgun (WGS) entry which is preliminary data.</text>
</comment>
<proteinExistence type="predicted"/>
<dbReference type="SUPFAM" id="SSF49384">
    <property type="entry name" value="Carbohydrate-binding domain"/>
    <property type="match status" value="1"/>
</dbReference>
<reference evidence="2 3" key="1">
    <citation type="submission" date="2021-07" db="EMBL/GenBank/DDBJ databases">
        <title>Paenibacillus radiodurans sp. nov., isolated from the southeastern edge of Tengger Desert.</title>
        <authorList>
            <person name="Zhang G."/>
        </authorList>
    </citation>
    <scope>NUCLEOTIDE SEQUENCE [LARGE SCALE GENOMIC DNA]</scope>
    <source>
        <strain evidence="2 3">CCM 7311</strain>
    </source>
</reference>
<gene>
    <name evidence="2" type="ORF">K0U00_48265</name>
</gene>
<organism evidence="2 3">
    <name type="scientific">Paenibacillus sepulcri</name>
    <dbReference type="NCBI Taxonomy" id="359917"/>
    <lineage>
        <taxon>Bacteria</taxon>
        <taxon>Bacillati</taxon>
        <taxon>Bacillota</taxon>
        <taxon>Bacilli</taxon>
        <taxon>Bacillales</taxon>
        <taxon>Paenibacillaceae</taxon>
        <taxon>Paenibacillus</taxon>
    </lineage>
</organism>
<dbReference type="Proteomes" id="UP001519887">
    <property type="component" value="Unassembled WGS sequence"/>
</dbReference>
<name>A0ABS7CLS6_9BACL</name>
<feature type="non-terminal residue" evidence="2">
    <location>
        <position position="145"/>
    </location>
</feature>
<evidence type="ECO:0000313" key="3">
    <source>
        <dbReference type="Proteomes" id="UP001519887"/>
    </source>
</evidence>
<dbReference type="Pfam" id="PF00963">
    <property type="entry name" value="Cohesin"/>
    <property type="match status" value="1"/>
</dbReference>
<sequence>VTSSLSGTLTGPATVEGGQSFDLTFGLSASAKNMRAQDLTVTYDADKLEWIGVDDTMLNENIVLVGEDAKAGSVRLLTVNIGTNPDVSGDIMKLQFKAKATDASTSANVSIPQVTLADASGVETVIPGKALAIGINAIDKAALRS</sequence>
<dbReference type="CDD" id="cd08547">
    <property type="entry name" value="Type_II_cohesin"/>
    <property type="match status" value="1"/>
</dbReference>
<dbReference type="InterPro" id="IPR002102">
    <property type="entry name" value="Cohesin_dom"/>
</dbReference>
<keyword evidence="3" id="KW-1185">Reference proteome</keyword>
<feature type="domain" description="Cohesin" evidence="1">
    <location>
        <begin position="15"/>
        <end position="130"/>
    </location>
</feature>
<dbReference type="EMBL" id="JAHZIK010003360">
    <property type="protein sequence ID" value="MBW7461873.1"/>
    <property type="molecule type" value="Genomic_DNA"/>
</dbReference>
<accession>A0ABS7CLS6</accession>
<feature type="non-terminal residue" evidence="2">
    <location>
        <position position="1"/>
    </location>
</feature>
<evidence type="ECO:0000259" key="1">
    <source>
        <dbReference type="Pfam" id="PF00963"/>
    </source>
</evidence>